<dbReference type="GeneID" id="5702003"/>
<dbReference type="InterPro" id="IPR036372">
    <property type="entry name" value="BEACH_dom_sf"/>
</dbReference>
<dbReference type="InterPro" id="IPR050865">
    <property type="entry name" value="BEACH_Domain"/>
</dbReference>
<dbReference type="EMBL" id="AACB03000005">
    <property type="protein sequence ID" value="KAE8301828.1"/>
    <property type="molecule type" value="Genomic_DNA"/>
</dbReference>
<dbReference type="Proteomes" id="UP000001548">
    <property type="component" value="Unassembled WGS sequence"/>
</dbReference>
<dbReference type="VEuPathDB" id="GiardiaDB:GL50803_113143"/>
<name>A8B6Y0_GIAIC</name>
<sequence>MWGRSQAAGFISALKNYSTQLAKSQLHGVDNVLSELYGLRCNVILDKLVDQKYAAAMGYLLGSTLLHPKADPQKALQYVHMGLCSKSPLFASYFVHGLSLSSFLLDSLTVATTISSTQDALIAIYSVLFKELHAPLSQGFFDRLNSIASNYLGDDLDLLISNKSSSSSGGPDSLLNLYAQFLASTMSEFFRALQMRYHGHQDIGVLYRLRVLAQRDPAILCINSLRVEQLLSDGISMAQYTTATMPSIISWMDSLSALELIYIKDLASLVGCEDSCVLQMSAPDGLSPLLLFSPKDVFSALDDTETQPAIDTNSNGCSRCSLARPKDSSTLLLYHIIDSRMSSKDIESIIQLSKTLLREAGRKLLDTGDHYDKYISVIIENTLLCCYYTQGIFVLDSEQLQLLKELLIKSFRYDRQMFPALFRLLLLVTIFQPISIEEQQSILKAFQEPPSDSLTAALLNASCISVRGTNWITNFVADLLTLPLIDLDIYPQSNEGNTSCDKYDIQHSVLLRNSTCTLFVQVLTRLINLHTRQPYPFLDSGSSTITNLLEWIIPYLITLDQDSLSASEPFYALLDSLVQHSTRVLKSTDNSLNRFFDVYAFFAGLLSKGSLSGCASDTPRWSNMDLLNILLRLQENYDTSEALLQASGLLEALHTLLTCNFHAYASSVLLFFRGRSASCIRLDLLIQYARTEFLTKPGLTISKDVLLGYAPIQELNEFPIIYNMCCLCACISQGWISSQGDGSLWAGLGCNIAKPLELFEVILLAYLFYYSTTPLLQEKLLSLVCVEFKLEERWESTIAANLTLATVFLASAENNYLPVICDVLCSKMKLSRAECVPGTPHTDSGLGNLITGLSGKLKGYAQQIPERYYSLVILACPYGEQLVIPIRAHYLEDPSVLLFYLSCLETRDTPFDKTVFEKHRELMETGVPIELAVRHRARLGSVVVGNTNFLTLLFTTLDGNENKSITRFLPVLLLHSNGLTIHWLEKVLLKAPHDSCTQSILSLLYHFSRHRTEASCLPDQYFKATTQSFALYHESMLGYRRTKNSSMYTLGDKLNASTDGSKKLQALHVILHGSHTHSYSSSLVLTIFSIDSAEIILTLSLDLSLRRLVATSVAWTYSLDYAFPSSAVEDGELTIGVAVSGFGMSSVSKHSSFILGTSFTPICGLTVTVNGSSASLRLEQLPRLCLPLKIEITTEGSLLYDQVLVSPFILTPFQVSLLTDKSMPISKLFNDPASFGSILGLAHDLRSQSRMPCGLSFYDPLDTPHTSLLGQTHPLSAIKIISSTPGKTEPLIVEDCLCAFPQYLEQHEVSVEHLSSRYLDAFATDFESLYLHIYSDCKNFTEGCHSLQRRGFFCPQCNMVSTSDYLLFDLLCADLQASVNRTGELVAHPKEYTVSCPYCAQPSEPPSRRLLQGDKSSALSTLYDIRTHSSQQSLMFNTTSLQPDSLVFSFLKTAEPNSVELNENMQPVVNHLASVVPLTSLIIYNEFLKAITSVDGTLLLDDLLFRLGYLEPVTSVPFYSGISLLMLLIQTLTKVPIVSSLELSSFISSQISEKTTPDPVPWSGECVSAFLTRYQRAFFKLFHQQGSSGDFFSEAKRTGVLGTVHHFISFHEQLSLFDQNFIPSLFTTSALFGMSRQSLVLMLGELHTYMGILARITGGDPNLLLRKYLDMGSKVSIILSSITLLKRFIVKVPRIGELERIDKWYIGKGLLVFDSSVNLLQHTQTSSCFIHSQTDDNTKLFLSVTAKPLSGAVVSANPPLERFLFPLAYSRSLPVNIDCNLLLPACRALIIASQGSLSSAASDALFALFAYSQRCGALLNAISFTLETITESGISSIPTELADYLVEELLVADSVSSFMCLWPATIALSSDSVPLMLYLLRGLLLQSSKNIKLFAQLLTPDFWLQYIHGMMDAFLIYAGSILVTSANPLQSLLEISQKFTYIATESFGIMYTLIAAEDVAHSAVGLAFIKTLSRATVFITASLHTHSLSVAGTISDHANCIQQHSSTSPYVSLAKHAILHGMTGYVTLIINRLANIRSNSSSGTPSSVHVDMLTVLNSDVIFDQLQISYTSLQASFALYPHIAQDVNESSEVPDGSDHCLVIEQLTSLSLKAIIQQLYSACYVIRYTDEHKSLPQLYLICGAYRTVIELCFDALRQTQVLSPLIDAFLATAFSLLASFLSVSTAAVTEHLDPLTWFRLSTSTYALNGSICNMEYFMPFISGLRIFYCLQLKTPQTFNHTLRYLLSMFEAVMVNNTPGELFKHYLSDLSMTLNAAQFFFTAPLGTGDIVGPEDRRTLSGPRSLLEPANPNEFIIYHNVQNFDCTLQVFYRVIAPRELQKAFPIELEHIQKCASSSDPLEAIYGYSSHLLLLVSLVYAAASVHTASDDIVEVATSSALGDSVELADTSPLSSKALVAQEMITRFLFKNLRLCAIDKACASLSSLLALLLSESLAVSLSGYVATTEVSSLQKCLDLLKFICESLAGASYTHHTPLHLSPLTQTVIVSSKNSVPKERRIVKLHKELVENTQTDLLSIGPFVDLVFSSVLRLLARYLDLGEYSLTVLQDTLQYMQAMYLLFVRTLTSQVKTLNSPDLFIEYVTCVFEYYSLAMEHRTLEPSANDLCSKYEELIMQILALEILPLSFHNSLGNVATHGYPFTLIKQILQNDLTVTKLCNIYLGKAESPKLKLQLYKHYNKMLEFVTSKSVVSESDDDAIAVSSDVAGKPGRTPIKFSELLQGFNFTKFKIVQGVINAILLSILHTSNVELAHAISKVVRTMIPFSSVIFFYFVASTFKLGNITCIIDLIQTIYGEDLSVEGKVKVQGTTTSLLDFVRQYTDPNRANPSTLQSSRFKTLVIVESYLFGRHCFRLTAMGLSGSIHLVAKSSSSFANAPVKAIRRVVTPAPYIHLSPIRSGSVYYLLSTIAAVSRYYHLGGPLACVAGYHRTSHEFSLRTKNLIGATCAFTPEYKASQVLESLLIQLERKVHDILQANSVISLADILPATELVQFIAYASYETELVSPNEGILILTDLAIYFIPGWRLVSEEIIYGLREHAFSISPQEISAEKEEELPTAVHQPSIVKKIVSSMQEMLQTLLISTRLPEQKLELVSEQHGPQREILKDLKHFLTSLVKRCNYPPGRPVSEYSIAPVMNLSDSHTEQSALEKRCLTDVRLLLEQTAKLSTGSAQLLPFMTTIKLSDISSVLWKESAHRCTQIEVLLQQGEVYTYEILDSISSRRLRLNHYVNDHAFMLRVQQECSRSVLTKTPVSDRFTSCQLMLQNNSLLSAIALIFSLMKTSLQGSWDCDLGTARFEIVLPNVASLKKYISKWRMHLDSCCSQIPQINYADTPSEASLYEHPYELPFPQQISAITAQYSDIFKTVLQALNKQLATLLEEALILITKAQQHFGEIIDSTALYTSLLSSYHAAERPSLGLGPSINRISESMPWSKLPSTLSIPILLFSGKLSHIEAVIALNMVAGRCSSDTSMYPVFPWLADDRNLAKTVMEQTESKRAKYMDRYNSLTTAPFLAGSHYSTSGFVAGMLLRSQPFSAAALLLHDGKYDNPDRIFSNVSDLWSSVKDTNLSECRELIPELFYAPNMFLNESAHDFGIRSTGEAVHDLVCDSMNATGCTACKDILDTYLHTVLYTLINRERLAQYTTFPSLYQWCRLLFGDKQNSLAHFNIYYWLTYPDSVALDCISNFSTRISTYSQLKNFGVCSRDVICMSVEERPVLQCIYQSVLGSRGKNETKIRIYDYLLHIDDLLKVLYPTEVSLVRTSEGEHISTATADIFSPQQAIPWFYNLLLTKQPRVSHTQLQNMIMLANIYSLAPDSLLILMRDMRTIAVINQAHHTCHTLNLPFLLYGRGHMNIYIRQCFVQYSCIIITLTDATTHLVLFAPDALKAGLLSVTGHVRLLATPPFSAVTVSHPHRLILVSVGQRHILYNLITGAAIVELHAIEPMRPVEHPSSVVQTQIADIAGRIWVLQEGILSCWSTSLALLYALLPSYETTAFLAIADNLLLTGDKKGVLRVYVLLPSLLTETVRIKIKTKVTTDSEPTRINLLCTAPAHRPSHPLAIKHVEYFKDRTVTVLVPKLCAEIVTSSRSPIWKIATDCSHMSLSINDRVVASLSTMIMRLPRYIDCAPALPSNRCARCGGKRPEHYCHACTGHFCPLCMSTDAYFFPYQDISSIAPCQICANCASHRENAKEVVTEA</sequence>
<evidence type="ECO:0000313" key="1">
    <source>
        <dbReference type="EMBL" id="KAE8301828.1"/>
    </source>
</evidence>
<gene>
    <name evidence="1" type="ORF">GL50803_00113143</name>
</gene>
<reference evidence="1 2" key="1">
    <citation type="journal article" date="2007" name="Science">
        <title>Genomic minimalism in the early diverging intestinal parasite Giardia lamblia.</title>
        <authorList>
            <person name="Morrison H.G."/>
            <person name="McArthur A.G."/>
            <person name="Gillin F.D."/>
            <person name="Aley S.B."/>
            <person name="Adam R.D."/>
            <person name="Olsen G.J."/>
            <person name="Best A.A."/>
            <person name="Cande W.Z."/>
            <person name="Chen F."/>
            <person name="Cipriano M.J."/>
            <person name="Davids B.J."/>
            <person name="Dawson S.C."/>
            <person name="Elmendorf H.G."/>
            <person name="Hehl A.B."/>
            <person name="Holder M.E."/>
            <person name="Huse S.M."/>
            <person name="Kim U.U."/>
            <person name="Lasek-Nesselquist E."/>
            <person name="Manning G."/>
            <person name="Nigam A."/>
            <person name="Nixon J.E."/>
            <person name="Palm D."/>
            <person name="Passamaneck N.E."/>
            <person name="Prabhu A."/>
            <person name="Reich C.I."/>
            <person name="Reiner D.S."/>
            <person name="Samuelson J."/>
            <person name="Svard S.G."/>
            <person name="Sogin M.L."/>
        </authorList>
    </citation>
    <scope>NUCLEOTIDE SEQUENCE [LARGE SCALE GENOMIC DNA]</scope>
    <source>
        <strain evidence="1 2">WB C6</strain>
    </source>
</reference>
<comment type="caution">
    <text evidence="1">The sequence shown here is derived from an EMBL/GenBank/DDBJ whole genome shotgun (WGS) entry which is preliminary data.</text>
</comment>
<dbReference type="SUPFAM" id="SSF81837">
    <property type="entry name" value="BEACH domain"/>
    <property type="match status" value="1"/>
</dbReference>
<dbReference type="CDD" id="cd00065">
    <property type="entry name" value="FYVE_like_SF"/>
    <property type="match status" value="1"/>
</dbReference>
<protein>
    <submittedName>
        <fullName evidence="1">Lipopolysaccharide-responsive and beige-like anchor protein</fullName>
    </submittedName>
</protein>
<dbReference type="PANTHER" id="PTHR13743">
    <property type="entry name" value="BEIGE/BEACH-RELATED"/>
    <property type="match status" value="1"/>
</dbReference>
<dbReference type="OMA" id="KESAHRC"/>
<keyword evidence="2" id="KW-1185">Reference proteome</keyword>
<dbReference type="PANTHER" id="PTHR13743:SF112">
    <property type="entry name" value="BEACH DOMAIN-CONTAINING PROTEIN"/>
    <property type="match status" value="1"/>
</dbReference>
<dbReference type="PROSITE" id="PS50197">
    <property type="entry name" value="BEACH"/>
    <property type="match status" value="1"/>
</dbReference>
<organism evidence="1 2">
    <name type="scientific">Giardia intestinalis (strain ATCC 50803 / WB clone C6)</name>
    <name type="common">Giardia lamblia</name>
    <dbReference type="NCBI Taxonomy" id="184922"/>
    <lineage>
        <taxon>Eukaryota</taxon>
        <taxon>Metamonada</taxon>
        <taxon>Diplomonadida</taxon>
        <taxon>Hexamitidae</taxon>
        <taxon>Giardiinae</taxon>
        <taxon>Giardia</taxon>
    </lineage>
</organism>
<dbReference type="Pfam" id="PF02138">
    <property type="entry name" value="Beach"/>
    <property type="match status" value="1"/>
</dbReference>
<proteinExistence type="predicted"/>
<dbReference type="SMART" id="SM01026">
    <property type="entry name" value="Beach"/>
    <property type="match status" value="1"/>
</dbReference>
<accession>A8B6Y0</accession>
<dbReference type="InterPro" id="IPR000409">
    <property type="entry name" value="BEACH_dom"/>
</dbReference>
<dbReference type="KEGG" id="gla:GL50803_00113143"/>
<evidence type="ECO:0000313" key="2">
    <source>
        <dbReference type="Proteomes" id="UP000001548"/>
    </source>
</evidence>
<dbReference type="RefSeq" id="XP_001709085.1">
    <property type="nucleotide sequence ID" value="XM_001709033.1"/>
</dbReference>
<dbReference type="HOGENOM" id="CLU_223887_0_0_1"/>
<dbReference type="Gene3D" id="1.10.1540.10">
    <property type="entry name" value="BEACH domain"/>
    <property type="match status" value="1"/>
</dbReference>